<reference evidence="1" key="2">
    <citation type="journal article" date="2015" name="Data Brief">
        <title>Shoot transcriptome of the giant reed, Arundo donax.</title>
        <authorList>
            <person name="Barrero R.A."/>
            <person name="Guerrero F.D."/>
            <person name="Moolhuijzen P."/>
            <person name="Goolsby J.A."/>
            <person name="Tidwell J."/>
            <person name="Bellgard S.E."/>
            <person name="Bellgard M.I."/>
        </authorList>
    </citation>
    <scope>NUCLEOTIDE SEQUENCE</scope>
    <source>
        <tissue evidence="1">Shoot tissue taken approximately 20 cm above the soil surface</tissue>
    </source>
</reference>
<dbReference type="EMBL" id="GBRH01246430">
    <property type="protein sequence ID" value="JAD51465.1"/>
    <property type="molecule type" value="Transcribed_RNA"/>
</dbReference>
<proteinExistence type="predicted"/>
<organism evidence="1">
    <name type="scientific">Arundo donax</name>
    <name type="common">Giant reed</name>
    <name type="synonym">Donax arundinaceus</name>
    <dbReference type="NCBI Taxonomy" id="35708"/>
    <lineage>
        <taxon>Eukaryota</taxon>
        <taxon>Viridiplantae</taxon>
        <taxon>Streptophyta</taxon>
        <taxon>Embryophyta</taxon>
        <taxon>Tracheophyta</taxon>
        <taxon>Spermatophyta</taxon>
        <taxon>Magnoliopsida</taxon>
        <taxon>Liliopsida</taxon>
        <taxon>Poales</taxon>
        <taxon>Poaceae</taxon>
        <taxon>PACMAD clade</taxon>
        <taxon>Arundinoideae</taxon>
        <taxon>Arundineae</taxon>
        <taxon>Arundo</taxon>
    </lineage>
</organism>
<dbReference type="AlphaFoldDB" id="A0A0A9ARB4"/>
<sequence length="35" mass="3767">MAKVIPKTLLGMVGRIRTKSTNAICLSVRIPNNIG</sequence>
<protein>
    <submittedName>
        <fullName evidence="1">Uncharacterized protein</fullName>
    </submittedName>
</protein>
<reference evidence="1" key="1">
    <citation type="submission" date="2014-09" db="EMBL/GenBank/DDBJ databases">
        <authorList>
            <person name="Magalhaes I.L.F."/>
            <person name="Oliveira U."/>
            <person name="Santos F.R."/>
            <person name="Vidigal T.H.D.A."/>
            <person name="Brescovit A.D."/>
            <person name="Santos A.J."/>
        </authorList>
    </citation>
    <scope>NUCLEOTIDE SEQUENCE</scope>
    <source>
        <tissue evidence="1">Shoot tissue taken approximately 20 cm above the soil surface</tissue>
    </source>
</reference>
<name>A0A0A9ARB4_ARUDO</name>
<accession>A0A0A9ARB4</accession>
<evidence type="ECO:0000313" key="1">
    <source>
        <dbReference type="EMBL" id="JAD51465.1"/>
    </source>
</evidence>